<dbReference type="Proteomes" id="UP000095287">
    <property type="component" value="Unplaced"/>
</dbReference>
<dbReference type="WBParaSite" id="L893_g27512.t1">
    <property type="protein sequence ID" value="L893_g27512.t1"/>
    <property type="gene ID" value="L893_g27512"/>
</dbReference>
<sequence length="182" mass="21612">MDALPAELVAPIIKLVNPVSLLNLKSILDPNTPWSLSVDHAQASRFHLHVYIQYEFTYKTHRKYYYDAKRWKGRISYLDVWFFENDQTVAVKTRNHVYVETNGQEKLRPKDLIRMGFRETTKMSASKWIRKIARLIFCKGASDMPFTRRYEHKKGRKELTLGLKIKAHYENVSLRGVCRDYW</sequence>
<dbReference type="AlphaFoldDB" id="A0A1I7ZLL0"/>
<keyword evidence="1" id="KW-1185">Reference proteome</keyword>
<organism evidence="1 2">
    <name type="scientific">Steinernema glaseri</name>
    <dbReference type="NCBI Taxonomy" id="37863"/>
    <lineage>
        <taxon>Eukaryota</taxon>
        <taxon>Metazoa</taxon>
        <taxon>Ecdysozoa</taxon>
        <taxon>Nematoda</taxon>
        <taxon>Chromadorea</taxon>
        <taxon>Rhabditida</taxon>
        <taxon>Tylenchina</taxon>
        <taxon>Panagrolaimomorpha</taxon>
        <taxon>Strongyloidoidea</taxon>
        <taxon>Steinernematidae</taxon>
        <taxon>Steinernema</taxon>
    </lineage>
</organism>
<accession>A0A1I7ZLL0</accession>
<reference evidence="2" key="1">
    <citation type="submission" date="2016-11" db="UniProtKB">
        <authorList>
            <consortium name="WormBaseParasite"/>
        </authorList>
    </citation>
    <scope>IDENTIFICATION</scope>
</reference>
<evidence type="ECO:0000313" key="2">
    <source>
        <dbReference type="WBParaSite" id="L893_g27512.t1"/>
    </source>
</evidence>
<protein>
    <submittedName>
        <fullName evidence="2">F-box domain-containing protein</fullName>
    </submittedName>
</protein>
<proteinExistence type="predicted"/>
<name>A0A1I7ZLL0_9BILA</name>
<evidence type="ECO:0000313" key="1">
    <source>
        <dbReference type="Proteomes" id="UP000095287"/>
    </source>
</evidence>